<reference evidence="1" key="1">
    <citation type="submission" date="2020-05" db="EMBL/GenBank/DDBJ databases">
        <authorList>
            <person name="Chiriac C."/>
            <person name="Salcher M."/>
            <person name="Ghai R."/>
            <person name="Kavagutti S V."/>
        </authorList>
    </citation>
    <scope>NUCLEOTIDE SEQUENCE</scope>
</reference>
<proteinExistence type="predicted"/>
<protein>
    <submittedName>
        <fullName evidence="1">Uncharacterized protein</fullName>
    </submittedName>
</protein>
<sequence length="123" mass="13514">MNPELSVAKPKQIEMDEEELVDAVRAIGNWVGTQIEQMKMPIQKFPSFVRVIEIDDPNGAADGSCDCKGCEKAANKIKVLRVRWVDPAIGGHFERIFTPPAGCNVDAALRIMKHILNAARGGK</sequence>
<accession>A0A6J7VKI3</accession>
<name>A0A6J7VKI3_9CAUD</name>
<dbReference type="EMBL" id="LR798190">
    <property type="protein sequence ID" value="CAB5079695.1"/>
    <property type="molecule type" value="Genomic_DNA"/>
</dbReference>
<organism evidence="1">
    <name type="scientific">uncultured Caudovirales phage</name>
    <dbReference type="NCBI Taxonomy" id="2100421"/>
    <lineage>
        <taxon>Viruses</taxon>
        <taxon>Duplodnaviria</taxon>
        <taxon>Heunggongvirae</taxon>
        <taxon>Uroviricota</taxon>
        <taxon>Caudoviricetes</taxon>
        <taxon>Peduoviridae</taxon>
        <taxon>Maltschvirus</taxon>
        <taxon>Maltschvirus maltsch</taxon>
    </lineage>
</organism>
<gene>
    <name evidence="1" type="ORF">UFOVP141_15</name>
</gene>
<evidence type="ECO:0000313" key="1">
    <source>
        <dbReference type="EMBL" id="CAB5079695.1"/>
    </source>
</evidence>